<protein>
    <submittedName>
        <fullName evidence="2">CARB</fullName>
    </submittedName>
</protein>
<dbReference type="AlphaFoldDB" id="A0A0A9GDH6"/>
<feature type="region of interest" description="Disordered" evidence="1">
    <location>
        <begin position="1"/>
        <end position="40"/>
    </location>
</feature>
<organism evidence="2">
    <name type="scientific">Arundo donax</name>
    <name type="common">Giant reed</name>
    <name type="synonym">Donax arundinaceus</name>
    <dbReference type="NCBI Taxonomy" id="35708"/>
    <lineage>
        <taxon>Eukaryota</taxon>
        <taxon>Viridiplantae</taxon>
        <taxon>Streptophyta</taxon>
        <taxon>Embryophyta</taxon>
        <taxon>Tracheophyta</taxon>
        <taxon>Spermatophyta</taxon>
        <taxon>Magnoliopsida</taxon>
        <taxon>Liliopsida</taxon>
        <taxon>Poales</taxon>
        <taxon>Poaceae</taxon>
        <taxon>PACMAD clade</taxon>
        <taxon>Arundinoideae</taxon>
        <taxon>Arundineae</taxon>
        <taxon>Arundo</taxon>
    </lineage>
</organism>
<feature type="region of interest" description="Disordered" evidence="1">
    <location>
        <begin position="55"/>
        <end position="117"/>
    </location>
</feature>
<dbReference type="EMBL" id="GBRH01176382">
    <property type="protein sequence ID" value="JAE21514.1"/>
    <property type="molecule type" value="Transcribed_RNA"/>
</dbReference>
<evidence type="ECO:0000256" key="1">
    <source>
        <dbReference type="SAM" id="MobiDB-lite"/>
    </source>
</evidence>
<feature type="compositionally biased region" description="Low complexity" evidence="1">
    <location>
        <begin position="95"/>
        <end position="108"/>
    </location>
</feature>
<reference evidence="2" key="1">
    <citation type="submission" date="2014-09" db="EMBL/GenBank/DDBJ databases">
        <authorList>
            <person name="Magalhaes I.L.F."/>
            <person name="Oliveira U."/>
            <person name="Santos F.R."/>
            <person name="Vidigal T.H.D.A."/>
            <person name="Brescovit A.D."/>
            <person name="Santos A.J."/>
        </authorList>
    </citation>
    <scope>NUCLEOTIDE SEQUENCE</scope>
    <source>
        <tissue evidence="2">Shoot tissue taken approximately 20 cm above the soil surface</tissue>
    </source>
</reference>
<reference evidence="2" key="2">
    <citation type="journal article" date="2015" name="Data Brief">
        <title>Shoot transcriptome of the giant reed, Arundo donax.</title>
        <authorList>
            <person name="Barrero R.A."/>
            <person name="Guerrero F.D."/>
            <person name="Moolhuijzen P."/>
            <person name="Goolsby J.A."/>
            <person name="Tidwell J."/>
            <person name="Bellgard S.E."/>
            <person name="Bellgard M.I."/>
        </authorList>
    </citation>
    <scope>NUCLEOTIDE SEQUENCE</scope>
    <source>
        <tissue evidence="2">Shoot tissue taken approximately 20 cm above the soil surface</tissue>
    </source>
</reference>
<feature type="compositionally biased region" description="Polar residues" evidence="1">
    <location>
        <begin position="15"/>
        <end position="32"/>
    </location>
</feature>
<name>A0A0A9GDH6_ARUDO</name>
<sequence>MPPPVPPSVKAGRTMSGNSPISSAMARHSSSVVPMPEGGVLRPMRSMACLKSWRSSAARMAGREAPMRRTPRRSSAPESASETARLSAVWPPMVGSSASGRSAAMMRSTSGGVMGPM</sequence>
<accession>A0A0A9GDH6</accession>
<proteinExistence type="predicted"/>
<evidence type="ECO:0000313" key="2">
    <source>
        <dbReference type="EMBL" id="JAE21514.1"/>
    </source>
</evidence>